<proteinExistence type="inferred from homology"/>
<dbReference type="SUPFAM" id="SSF57783">
    <property type="entry name" value="Zinc beta-ribbon"/>
    <property type="match status" value="1"/>
</dbReference>
<comment type="similarity">
    <text evidence="7">Belongs to the archaeal rpoM/eukaryotic RPA12/RPB9/RPC11 RNA polymerase family.</text>
</comment>
<keyword evidence="2 7" id="KW-0240">DNA-directed RNA polymerase</keyword>
<dbReference type="OMA" id="EMQYHTL"/>
<dbReference type="KEGG" id="tps:THAPSDRAFT_39698"/>
<feature type="zinc finger region" description="C4-type" evidence="9">
    <location>
        <begin position="6"/>
        <end position="26"/>
    </location>
</feature>
<protein>
    <recommendedName>
        <fullName evidence="7">DNA-directed RNA polymerase subunit</fullName>
    </recommendedName>
</protein>
<dbReference type="SMART" id="SM00440">
    <property type="entry name" value="ZnF_C2C2"/>
    <property type="match status" value="1"/>
</dbReference>
<evidence type="ECO:0000256" key="5">
    <source>
        <dbReference type="ARBA" id="ARBA00022833"/>
    </source>
</evidence>
<dbReference type="eggNOG" id="KOG2907">
    <property type="taxonomic scope" value="Eukaryota"/>
</dbReference>
<feature type="binding site" evidence="8">
    <location>
        <position position="80"/>
    </location>
    <ligand>
        <name>Zn(2+)</name>
        <dbReference type="ChEBI" id="CHEBI:29105"/>
        <label>2</label>
    </ligand>
</feature>
<comment type="subcellular location">
    <subcellularLocation>
        <location evidence="1">Nucleus</location>
        <location evidence="1">Nucleolus</location>
    </subcellularLocation>
</comment>
<dbReference type="EMBL" id="CM000639">
    <property type="protein sequence ID" value="EED94969.1"/>
    <property type="molecule type" value="Genomic_DNA"/>
</dbReference>
<dbReference type="InterPro" id="IPR001222">
    <property type="entry name" value="Znf_TFIIS"/>
</dbReference>
<dbReference type="GO" id="GO:0008270">
    <property type="term" value="F:zinc ion binding"/>
    <property type="evidence" value="ECO:0007669"/>
    <property type="project" value="UniProtKB-KW"/>
</dbReference>
<dbReference type="InterPro" id="IPR012164">
    <property type="entry name" value="Rpa12/Rpb9/Rpc10/TFS"/>
</dbReference>
<dbReference type="STRING" id="35128.B8BVN7"/>
<dbReference type="PROSITE" id="PS00466">
    <property type="entry name" value="ZF_TFIIS_1"/>
    <property type="match status" value="1"/>
</dbReference>
<evidence type="ECO:0000256" key="2">
    <source>
        <dbReference type="ARBA" id="ARBA00022478"/>
    </source>
</evidence>
<dbReference type="PANTHER" id="PTHR11239:SF14">
    <property type="entry name" value="DNA-DIRECTED RNA POLYMERASE I SUBUNIT RPA12"/>
    <property type="match status" value="1"/>
</dbReference>
<organism evidence="11 12">
    <name type="scientific">Thalassiosira pseudonana</name>
    <name type="common">Marine diatom</name>
    <name type="synonym">Cyclotella nana</name>
    <dbReference type="NCBI Taxonomy" id="35128"/>
    <lineage>
        <taxon>Eukaryota</taxon>
        <taxon>Sar</taxon>
        <taxon>Stramenopiles</taxon>
        <taxon>Ochrophyta</taxon>
        <taxon>Bacillariophyta</taxon>
        <taxon>Coscinodiscophyceae</taxon>
        <taxon>Thalassiosirophycidae</taxon>
        <taxon>Thalassiosirales</taxon>
        <taxon>Thalassiosiraceae</taxon>
        <taxon>Thalassiosira</taxon>
    </lineage>
</organism>
<keyword evidence="12" id="KW-1185">Reference proteome</keyword>
<dbReference type="HOGENOM" id="CLU_093932_1_1_1"/>
<evidence type="ECO:0000256" key="9">
    <source>
        <dbReference type="PIRSR" id="PIRSR005586-2"/>
    </source>
</evidence>
<evidence type="ECO:0000256" key="6">
    <source>
        <dbReference type="ARBA" id="ARBA00023242"/>
    </source>
</evidence>
<evidence type="ECO:0000313" key="11">
    <source>
        <dbReference type="EMBL" id="EED94969.1"/>
    </source>
</evidence>
<keyword evidence="3 8" id="KW-0479">Metal-binding</keyword>
<accession>B8BVN7</accession>
<feature type="binding site" evidence="8">
    <location>
        <position position="111"/>
    </location>
    <ligand>
        <name>Zn(2+)</name>
        <dbReference type="ChEBI" id="CHEBI:29105"/>
        <label>2</label>
    </ligand>
</feature>
<dbReference type="CDD" id="cd10507">
    <property type="entry name" value="Zn-ribbon_RPA12"/>
    <property type="match status" value="1"/>
</dbReference>
<dbReference type="GO" id="GO:0003676">
    <property type="term" value="F:nucleic acid binding"/>
    <property type="evidence" value="ECO:0007669"/>
    <property type="project" value="InterPro"/>
</dbReference>
<reference evidence="11 12" key="2">
    <citation type="journal article" date="2008" name="Nature">
        <title>The Phaeodactylum genome reveals the evolutionary history of diatom genomes.</title>
        <authorList>
            <person name="Bowler C."/>
            <person name="Allen A.E."/>
            <person name="Badger J.H."/>
            <person name="Grimwood J."/>
            <person name="Jabbari K."/>
            <person name="Kuo A."/>
            <person name="Maheswari U."/>
            <person name="Martens C."/>
            <person name="Maumus F."/>
            <person name="Otillar R.P."/>
            <person name="Rayko E."/>
            <person name="Salamov A."/>
            <person name="Vandepoele K."/>
            <person name="Beszteri B."/>
            <person name="Gruber A."/>
            <person name="Heijde M."/>
            <person name="Katinka M."/>
            <person name="Mock T."/>
            <person name="Valentin K."/>
            <person name="Verret F."/>
            <person name="Berges J.A."/>
            <person name="Brownlee C."/>
            <person name="Cadoret J.P."/>
            <person name="Chiovitti A."/>
            <person name="Choi C.J."/>
            <person name="Coesel S."/>
            <person name="De Martino A."/>
            <person name="Detter J.C."/>
            <person name="Durkin C."/>
            <person name="Falciatore A."/>
            <person name="Fournet J."/>
            <person name="Haruta M."/>
            <person name="Huysman M.J."/>
            <person name="Jenkins B.D."/>
            <person name="Jiroutova K."/>
            <person name="Jorgensen R.E."/>
            <person name="Joubert Y."/>
            <person name="Kaplan A."/>
            <person name="Kroger N."/>
            <person name="Kroth P.G."/>
            <person name="La Roche J."/>
            <person name="Lindquist E."/>
            <person name="Lommer M."/>
            <person name="Martin-Jezequel V."/>
            <person name="Lopez P.J."/>
            <person name="Lucas S."/>
            <person name="Mangogna M."/>
            <person name="McGinnis K."/>
            <person name="Medlin L.K."/>
            <person name="Montsant A."/>
            <person name="Oudot-Le Secq M.P."/>
            <person name="Napoli C."/>
            <person name="Obornik M."/>
            <person name="Parker M.S."/>
            <person name="Petit J.L."/>
            <person name="Porcel B.M."/>
            <person name="Poulsen N."/>
            <person name="Robison M."/>
            <person name="Rychlewski L."/>
            <person name="Rynearson T.A."/>
            <person name="Schmutz J."/>
            <person name="Shapiro H."/>
            <person name="Siaut M."/>
            <person name="Stanley M."/>
            <person name="Sussman M.R."/>
            <person name="Taylor A.R."/>
            <person name="Vardi A."/>
            <person name="von Dassow P."/>
            <person name="Vyverman W."/>
            <person name="Willis A."/>
            <person name="Wyrwicz L.S."/>
            <person name="Rokhsar D.S."/>
            <person name="Weissenbach J."/>
            <person name="Armbrust E.V."/>
            <person name="Green B.R."/>
            <person name="Van de Peer Y."/>
            <person name="Grigoriev I.V."/>
        </authorList>
    </citation>
    <scope>NUCLEOTIDE SEQUENCE [LARGE SCALE GENOMIC DNA]</scope>
    <source>
        <strain evidence="11 12">CCMP1335</strain>
    </source>
</reference>
<dbReference type="GO" id="GO:0005736">
    <property type="term" value="C:RNA polymerase I complex"/>
    <property type="evidence" value="ECO:0000318"/>
    <property type="project" value="GO_Central"/>
</dbReference>
<dbReference type="PANTHER" id="PTHR11239">
    <property type="entry name" value="DNA-DIRECTED RNA POLYMERASE"/>
    <property type="match status" value="1"/>
</dbReference>
<dbReference type="PROSITE" id="PS51133">
    <property type="entry name" value="ZF_TFIIS_2"/>
    <property type="match status" value="1"/>
</dbReference>
<keyword evidence="5 8" id="KW-0862">Zinc</keyword>
<evidence type="ECO:0000256" key="1">
    <source>
        <dbReference type="ARBA" id="ARBA00004604"/>
    </source>
</evidence>
<keyword evidence="4 9" id="KW-0863">Zinc-finger</keyword>
<gene>
    <name evidence="11" type="ORF">THAPSDRAFT_39698</name>
</gene>
<dbReference type="GO" id="GO:0006363">
    <property type="term" value="P:termination of RNA polymerase I transcription"/>
    <property type="evidence" value="ECO:0000318"/>
    <property type="project" value="GO_Central"/>
</dbReference>
<dbReference type="PaxDb" id="35128-Thaps39698"/>
<keyword evidence="6 7" id="KW-0539">Nucleus</keyword>
<dbReference type="GeneID" id="7450429"/>
<evidence type="ECO:0000313" key="12">
    <source>
        <dbReference type="Proteomes" id="UP000001449"/>
    </source>
</evidence>
<dbReference type="Proteomes" id="UP000001449">
    <property type="component" value="Chromosome 2"/>
</dbReference>
<dbReference type="InParanoid" id="B8BVN7"/>
<feature type="binding site" evidence="8">
    <location>
        <position position="23"/>
    </location>
    <ligand>
        <name>Zn(2+)</name>
        <dbReference type="ChEBI" id="CHEBI:29105"/>
        <label>1</label>
    </ligand>
</feature>
<feature type="domain" description="TFIIS-type" evidence="10">
    <location>
        <begin position="76"/>
        <end position="116"/>
    </location>
</feature>
<evidence type="ECO:0000259" key="10">
    <source>
        <dbReference type="PROSITE" id="PS51133"/>
    </source>
</evidence>
<feature type="binding site" evidence="8">
    <location>
        <position position="9"/>
    </location>
    <ligand>
        <name>Zn(2+)</name>
        <dbReference type="ChEBI" id="CHEBI:29105"/>
        <label>1</label>
    </ligand>
</feature>
<keyword evidence="7" id="KW-0804">Transcription</keyword>
<dbReference type="AlphaFoldDB" id="B8BVN7"/>
<dbReference type="GO" id="GO:0003899">
    <property type="term" value="F:DNA-directed RNA polymerase activity"/>
    <property type="evidence" value="ECO:0007669"/>
    <property type="project" value="InterPro"/>
</dbReference>
<evidence type="ECO:0000256" key="3">
    <source>
        <dbReference type="ARBA" id="ARBA00022723"/>
    </source>
</evidence>
<feature type="binding site" evidence="8">
    <location>
        <position position="108"/>
    </location>
    <ligand>
        <name>Zn(2+)</name>
        <dbReference type="ChEBI" id="CHEBI:29105"/>
        <label>2</label>
    </ligand>
</feature>
<evidence type="ECO:0000256" key="4">
    <source>
        <dbReference type="ARBA" id="ARBA00022771"/>
    </source>
</evidence>
<dbReference type="PIRSF" id="PIRSF005586">
    <property type="entry name" value="RNApol_RpoM"/>
    <property type="match status" value="1"/>
</dbReference>
<dbReference type="RefSeq" id="XP_002287526.1">
    <property type="nucleotide sequence ID" value="XM_002287490.1"/>
</dbReference>
<dbReference type="Gene3D" id="2.20.25.10">
    <property type="match status" value="1"/>
</dbReference>
<feature type="binding site" evidence="8">
    <location>
        <position position="83"/>
    </location>
    <ligand>
        <name>Zn(2+)</name>
        <dbReference type="ChEBI" id="CHEBI:29105"/>
        <label>2</label>
    </ligand>
</feature>
<dbReference type="Pfam" id="PF01096">
    <property type="entry name" value="Zn_ribbon_TFIIS"/>
    <property type="match status" value="1"/>
</dbReference>
<evidence type="ECO:0000256" key="7">
    <source>
        <dbReference type="PIRNR" id="PIRNR005586"/>
    </source>
</evidence>
<sequence length="119" mass="13174">MVWPFCPDCHNTLTVNASGTVRCSVCNHTTNLSAYSESTLPSRTTTSADRPVPLWAKSDEEQAALRTLSEPKRMVVEEPCVKCGAGEVGFYTVQLRSVDEGQTVFYECPKCSYTWSVNN</sequence>
<dbReference type="InterPro" id="IPR034004">
    <property type="entry name" value="Zn_ribbon_RPA12_C"/>
</dbReference>
<evidence type="ECO:0000256" key="8">
    <source>
        <dbReference type="PIRSR" id="PIRSR005586-1"/>
    </source>
</evidence>
<reference evidence="11 12" key="1">
    <citation type="journal article" date="2004" name="Science">
        <title>The genome of the diatom Thalassiosira pseudonana: ecology, evolution, and metabolism.</title>
        <authorList>
            <person name="Armbrust E.V."/>
            <person name="Berges J.A."/>
            <person name="Bowler C."/>
            <person name="Green B.R."/>
            <person name="Martinez D."/>
            <person name="Putnam N.H."/>
            <person name="Zhou S."/>
            <person name="Allen A.E."/>
            <person name="Apt K.E."/>
            <person name="Bechner M."/>
            <person name="Brzezinski M.A."/>
            <person name="Chaal B.K."/>
            <person name="Chiovitti A."/>
            <person name="Davis A.K."/>
            <person name="Demarest M.S."/>
            <person name="Detter J.C."/>
            <person name="Glavina T."/>
            <person name="Goodstein D."/>
            <person name="Hadi M.Z."/>
            <person name="Hellsten U."/>
            <person name="Hildebrand M."/>
            <person name="Jenkins B.D."/>
            <person name="Jurka J."/>
            <person name="Kapitonov V.V."/>
            <person name="Kroger N."/>
            <person name="Lau W.W."/>
            <person name="Lane T.W."/>
            <person name="Larimer F.W."/>
            <person name="Lippmeier J.C."/>
            <person name="Lucas S."/>
            <person name="Medina M."/>
            <person name="Montsant A."/>
            <person name="Obornik M."/>
            <person name="Parker M.S."/>
            <person name="Palenik B."/>
            <person name="Pazour G.J."/>
            <person name="Richardson P.M."/>
            <person name="Rynearson T.A."/>
            <person name="Saito M.A."/>
            <person name="Schwartz D.C."/>
            <person name="Thamatrakoln K."/>
            <person name="Valentin K."/>
            <person name="Vardi A."/>
            <person name="Wilkerson F.P."/>
            <person name="Rokhsar D.S."/>
        </authorList>
    </citation>
    <scope>NUCLEOTIDE SEQUENCE [LARGE SCALE GENOMIC DNA]</scope>
    <source>
        <strain evidence="11 12">CCMP1335</strain>
    </source>
</reference>
<name>B8BVN7_THAPS</name>
<feature type="binding site" evidence="8">
    <location>
        <position position="26"/>
    </location>
    <ligand>
        <name>Zn(2+)</name>
        <dbReference type="ChEBI" id="CHEBI:29105"/>
        <label>1</label>
    </ligand>
</feature>
<comment type="function">
    <text evidence="7">DNA-dependent RNA polymerase catalyzes the transcription of DNA into RNA using the four ribonucleoside triphosphates as substrates.</text>
</comment>
<feature type="binding site" evidence="8">
    <location>
        <position position="6"/>
    </location>
    <ligand>
        <name>Zn(2+)</name>
        <dbReference type="ChEBI" id="CHEBI:29105"/>
        <label>1</label>
    </ligand>
</feature>